<protein>
    <submittedName>
        <fullName evidence="2">Chemotaxis protein CheZ</fullName>
    </submittedName>
</protein>
<dbReference type="Gene3D" id="1.10.287.500">
    <property type="entry name" value="Helix hairpin bin"/>
    <property type="match status" value="1"/>
</dbReference>
<name>A0A1I3X2M0_9HYPH</name>
<gene>
    <name evidence="2" type="ORF">SAMN04488518_102316</name>
</gene>
<sequence>MPAGGDVPYSGKGKSVLTKIDIQQLIDFLEESREKSSEVTLTDVMGLAEVMTGSMGDIIEHIQPAVTMELAEIGAEIARMKAEISKLRVADMRDNHIPDAGRELDAIVSSTEEATHSIMEAAEAIMAADSDDAQAYQDTVNNQVMEIFQACAFQDITGQRISKVVSTLNTIDERVSNFVERLRLEQEAQSESNGEETEEERRKRELILHGPQHKGEGVSQDEIDAMLGDVQQDDIDKLFA</sequence>
<evidence type="ECO:0000313" key="2">
    <source>
        <dbReference type="EMBL" id="SFK13447.1"/>
    </source>
</evidence>
<dbReference type="InterPro" id="IPR007439">
    <property type="entry name" value="Chemotax_Pase_CheZ"/>
</dbReference>
<organism evidence="2 3">
    <name type="scientific">Pseudovibrio ascidiaceicola</name>
    <dbReference type="NCBI Taxonomy" id="285279"/>
    <lineage>
        <taxon>Bacteria</taxon>
        <taxon>Pseudomonadati</taxon>
        <taxon>Pseudomonadota</taxon>
        <taxon>Alphaproteobacteria</taxon>
        <taxon>Hyphomicrobiales</taxon>
        <taxon>Stappiaceae</taxon>
        <taxon>Pseudovibrio</taxon>
    </lineage>
</organism>
<comment type="caution">
    <text evidence="2">The sequence shown here is derived from an EMBL/GenBank/DDBJ whole genome shotgun (WGS) entry which is preliminary data.</text>
</comment>
<evidence type="ECO:0000256" key="1">
    <source>
        <dbReference type="SAM" id="MobiDB-lite"/>
    </source>
</evidence>
<proteinExistence type="predicted"/>
<feature type="region of interest" description="Disordered" evidence="1">
    <location>
        <begin position="186"/>
        <end position="221"/>
    </location>
</feature>
<dbReference type="Proteomes" id="UP000199598">
    <property type="component" value="Unassembled WGS sequence"/>
</dbReference>
<keyword evidence="3" id="KW-1185">Reference proteome</keyword>
<dbReference type="SUPFAM" id="SSF75708">
    <property type="entry name" value="Chemotaxis phosphatase CheZ"/>
    <property type="match status" value="1"/>
</dbReference>
<dbReference type="Pfam" id="PF04344">
    <property type="entry name" value="CheZ"/>
    <property type="match status" value="1"/>
</dbReference>
<evidence type="ECO:0000313" key="3">
    <source>
        <dbReference type="Proteomes" id="UP000199598"/>
    </source>
</evidence>
<accession>A0A1I3X2M0</accession>
<dbReference type="EMBL" id="FOSK01000002">
    <property type="protein sequence ID" value="SFK13447.1"/>
    <property type="molecule type" value="Genomic_DNA"/>
</dbReference>
<reference evidence="2 3" key="1">
    <citation type="submission" date="2016-10" db="EMBL/GenBank/DDBJ databases">
        <authorList>
            <person name="Varghese N."/>
            <person name="Submissions S."/>
        </authorList>
    </citation>
    <scope>NUCLEOTIDE SEQUENCE [LARGE SCALE GENOMIC DNA]</scope>
    <source>
        <strain evidence="2 3">DSM 16392</strain>
    </source>
</reference>